<dbReference type="Proteomes" id="UP000005439">
    <property type="component" value="Chromosome"/>
</dbReference>
<dbReference type="Pfam" id="PF06243">
    <property type="entry name" value="PaaB"/>
    <property type="match status" value="1"/>
</dbReference>
<dbReference type="KEGG" id="sap:Sulac_3165"/>
<evidence type="ECO:0000313" key="1">
    <source>
        <dbReference type="EMBL" id="AEW06611.1"/>
    </source>
</evidence>
<proteinExistence type="predicted"/>
<dbReference type="InterPro" id="IPR009359">
    <property type="entry name" value="PaaB"/>
</dbReference>
<gene>
    <name evidence="1" type="ordered locus">Sulac_3165</name>
</gene>
<name>G8U1K6_SULAD</name>
<organism evidence="1 2">
    <name type="scientific">Sulfobacillus acidophilus (strain ATCC 700253 / DSM 10332 / NAL)</name>
    <dbReference type="NCBI Taxonomy" id="679936"/>
    <lineage>
        <taxon>Bacteria</taxon>
        <taxon>Bacillati</taxon>
        <taxon>Bacillota</taxon>
        <taxon>Clostridia</taxon>
        <taxon>Eubacteriales</taxon>
        <taxon>Clostridiales Family XVII. Incertae Sedis</taxon>
        <taxon>Sulfobacillus</taxon>
    </lineage>
</organism>
<dbReference type="HOGENOM" id="CLU_166737_0_0_9"/>
<protein>
    <submittedName>
        <fullName evidence="1">Phenylacetic acid degradation B</fullName>
    </submittedName>
</protein>
<accession>G8U1K6</accession>
<dbReference type="STRING" id="679936.Sulac_3165"/>
<dbReference type="InterPro" id="IPR038693">
    <property type="entry name" value="PaaB_sf"/>
</dbReference>
<evidence type="ECO:0000313" key="2">
    <source>
        <dbReference type="Proteomes" id="UP000005439"/>
    </source>
</evidence>
<reference evidence="2" key="1">
    <citation type="submission" date="2011-12" db="EMBL/GenBank/DDBJ databases">
        <title>The complete genome of chromosome of Sulfobacillus acidophilus DSM 10332.</title>
        <authorList>
            <person name="Lucas S."/>
            <person name="Han J."/>
            <person name="Lapidus A."/>
            <person name="Bruce D."/>
            <person name="Goodwin L."/>
            <person name="Pitluck S."/>
            <person name="Peters L."/>
            <person name="Kyrpides N."/>
            <person name="Mavromatis K."/>
            <person name="Ivanova N."/>
            <person name="Mikhailova N."/>
            <person name="Chertkov O."/>
            <person name="Saunders E."/>
            <person name="Detter J.C."/>
            <person name="Tapia R."/>
            <person name="Han C."/>
            <person name="Land M."/>
            <person name="Hauser L."/>
            <person name="Markowitz V."/>
            <person name="Cheng J.-F."/>
            <person name="Hugenholtz P."/>
            <person name="Woyke T."/>
            <person name="Wu D."/>
            <person name="Pukall R."/>
            <person name="Gehrich-Schroeter G."/>
            <person name="Schneider S."/>
            <person name="Klenk H.-P."/>
            <person name="Eisen J.A."/>
        </authorList>
    </citation>
    <scope>NUCLEOTIDE SEQUENCE [LARGE SCALE GENOMIC DNA]</scope>
    <source>
        <strain evidence="2">ATCC 700253 / DSM 10332 / NAL</strain>
    </source>
</reference>
<sequence>MSTIPDTPVFEVFVQADALSFASHVGSVRAANPELALQMAREAYLRRDSAYDVWVIPESAITHARTVGDTLPVDPETKRYRLPSGYDNAPHWKRFKARAQTIDEVAAEMRSPTRKERS</sequence>
<dbReference type="PATRIC" id="fig|679936.5.peg.3275"/>
<dbReference type="Gene3D" id="3.10.20.520">
    <property type="entry name" value="Phenylacetic acid degradation B"/>
    <property type="match status" value="1"/>
</dbReference>
<dbReference type="AlphaFoldDB" id="G8U1K6"/>
<dbReference type="EMBL" id="CP003179">
    <property type="protein sequence ID" value="AEW06611.1"/>
    <property type="molecule type" value="Genomic_DNA"/>
</dbReference>
<reference evidence="1 2" key="2">
    <citation type="journal article" date="2012" name="Stand. Genomic Sci.">
        <title>Complete genome sequence of the moderately thermophilic mineral-sulfide-oxidizing firmicute Sulfobacillus acidophilus type strain (NAL(T)).</title>
        <authorList>
            <person name="Anderson I."/>
            <person name="Chertkov O."/>
            <person name="Chen A."/>
            <person name="Saunders E."/>
            <person name="Lapidus A."/>
            <person name="Nolan M."/>
            <person name="Lucas S."/>
            <person name="Hammon N."/>
            <person name="Deshpande S."/>
            <person name="Cheng J.F."/>
            <person name="Han C."/>
            <person name="Tapia R."/>
            <person name="Goodwin L.A."/>
            <person name="Pitluck S."/>
            <person name="Liolios K."/>
            <person name="Pagani I."/>
            <person name="Ivanova N."/>
            <person name="Mikhailova N."/>
            <person name="Pati A."/>
            <person name="Palaniappan K."/>
            <person name="Land M."/>
            <person name="Pan C."/>
            <person name="Rohde M."/>
            <person name="Pukall R."/>
            <person name="Goker M."/>
            <person name="Detter J.C."/>
            <person name="Woyke T."/>
            <person name="Bristow J."/>
            <person name="Eisen J.A."/>
            <person name="Markowitz V."/>
            <person name="Hugenholtz P."/>
            <person name="Kyrpides N.C."/>
            <person name="Klenk H.P."/>
            <person name="Mavromatis K."/>
        </authorList>
    </citation>
    <scope>NUCLEOTIDE SEQUENCE [LARGE SCALE GENOMIC DNA]</scope>
    <source>
        <strain evidence="2">ATCC 700253 / DSM 10332 / NAL</strain>
    </source>
</reference>
<keyword evidence="2" id="KW-1185">Reference proteome</keyword>